<evidence type="ECO:0000313" key="1">
    <source>
        <dbReference type="EMBL" id="CAG8568071.1"/>
    </source>
</evidence>
<dbReference type="Proteomes" id="UP000789901">
    <property type="component" value="Unassembled WGS sequence"/>
</dbReference>
<accession>A0ABN7UDA7</accession>
<organism evidence="1 2">
    <name type="scientific">Gigaspora margarita</name>
    <dbReference type="NCBI Taxonomy" id="4874"/>
    <lineage>
        <taxon>Eukaryota</taxon>
        <taxon>Fungi</taxon>
        <taxon>Fungi incertae sedis</taxon>
        <taxon>Mucoromycota</taxon>
        <taxon>Glomeromycotina</taxon>
        <taxon>Glomeromycetes</taxon>
        <taxon>Diversisporales</taxon>
        <taxon>Gigasporaceae</taxon>
        <taxon>Gigaspora</taxon>
    </lineage>
</organism>
<proteinExistence type="predicted"/>
<reference evidence="1 2" key="1">
    <citation type="submission" date="2021-06" db="EMBL/GenBank/DDBJ databases">
        <authorList>
            <person name="Kallberg Y."/>
            <person name="Tangrot J."/>
            <person name="Rosling A."/>
        </authorList>
    </citation>
    <scope>NUCLEOTIDE SEQUENCE [LARGE SCALE GENOMIC DNA]</scope>
    <source>
        <strain evidence="1 2">120-4 pot B 10/14</strain>
    </source>
</reference>
<protein>
    <submittedName>
        <fullName evidence="1">8045_t:CDS:1</fullName>
    </submittedName>
</protein>
<dbReference type="EMBL" id="CAJVQB010002259">
    <property type="protein sequence ID" value="CAG8568071.1"/>
    <property type="molecule type" value="Genomic_DNA"/>
</dbReference>
<sequence>MTIQLKKLKKILDKKDEKAQYIKLQITICQKRSKLASKYIFEGTEICNEAFLTIYGIREKYWRNIRSHFIQYGISSRIHKLTEKNSNHAISFETILEILAFIINYANIHDTLPLIFLPASESYTSLYNLYASTIEDQNTKILHLFTFWRIWNKYIPEIKFLSP</sequence>
<comment type="caution">
    <text evidence="1">The sequence shown here is derived from an EMBL/GenBank/DDBJ whole genome shotgun (WGS) entry which is preliminary data.</text>
</comment>
<name>A0ABN7UDA7_GIGMA</name>
<evidence type="ECO:0000313" key="2">
    <source>
        <dbReference type="Proteomes" id="UP000789901"/>
    </source>
</evidence>
<gene>
    <name evidence="1" type="ORF">GMARGA_LOCUS5347</name>
</gene>
<keyword evidence="2" id="KW-1185">Reference proteome</keyword>